<dbReference type="InterPro" id="IPR027417">
    <property type="entry name" value="P-loop_NTPase"/>
</dbReference>
<feature type="domain" description="SF3 helicase" evidence="4">
    <location>
        <begin position="417"/>
        <end position="573"/>
    </location>
</feature>
<feature type="compositionally biased region" description="Basic and acidic residues" evidence="3">
    <location>
        <begin position="610"/>
        <end position="624"/>
    </location>
</feature>
<keyword evidence="6" id="KW-1185">Reference proteome</keyword>
<evidence type="ECO:0000313" key="6">
    <source>
        <dbReference type="Proteomes" id="UP000018877"/>
    </source>
</evidence>
<reference evidence="5 6" key="1">
    <citation type="journal article" date="2014" name="Environ. Microbiol.">
        <title>The nitrate-ammonifying and nosZ-carrying bacterium Bacillus vireti is a potent source and sink for nitric and nitrous oxide under high nitrate conditions.</title>
        <authorList>
            <person name="Mania D."/>
            <person name="Heylen K."/>
            <person name="van Spanning R.J."/>
            <person name="Frostegard A."/>
        </authorList>
    </citation>
    <scope>NUCLEOTIDE SEQUENCE [LARGE SCALE GENOMIC DNA]</scope>
    <source>
        <strain evidence="5 6">LMG 21834</strain>
    </source>
</reference>
<dbReference type="PROSITE" id="PS51206">
    <property type="entry name" value="SF3_HELICASE_1"/>
    <property type="match status" value="1"/>
</dbReference>
<evidence type="ECO:0000259" key="4">
    <source>
        <dbReference type="PROSITE" id="PS51206"/>
    </source>
</evidence>
<dbReference type="Gene3D" id="3.40.50.300">
    <property type="entry name" value="P-loop containing nucleotide triphosphate hydrolases"/>
    <property type="match status" value="1"/>
</dbReference>
<proteinExistence type="predicted"/>
<dbReference type="Proteomes" id="UP000018877">
    <property type="component" value="Unassembled WGS sequence"/>
</dbReference>
<comment type="caution">
    <text evidence="5">The sequence shown here is derived from an EMBL/GenBank/DDBJ whole genome shotgun (WGS) entry which is preliminary data.</text>
</comment>
<dbReference type="InterPro" id="IPR045455">
    <property type="entry name" value="NrS-1_pol-like_helicase"/>
</dbReference>
<keyword evidence="1" id="KW-0547">Nucleotide-binding</keyword>
<organism evidence="5 6">
    <name type="scientific">Neobacillus vireti LMG 21834</name>
    <dbReference type="NCBI Taxonomy" id="1131730"/>
    <lineage>
        <taxon>Bacteria</taxon>
        <taxon>Bacillati</taxon>
        <taxon>Bacillota</taxon>
        <taxon>Bacilli</taxon>
        <taxon>Bacillales</taxon>
        <taxon>Bacillaceae</taxon>
        <taxon>Neobacillus</taxon>
    </lineage>
</organism>
<dbReference type="GO" id="GO:0005524">
    <property type="term" value="F:ATP binding"/>
    <property type="evidence" value="ECO:0007669"/>
    <property type="project" value="UniProtKB-KW"/>
</dbReference>
<feature type="region of interest" description="Disordered" evidence="3">
    <location>
        <begin position="603"/>
        <end position="624"/>
    </location>
</feature>
<accession>A0AB94IJQ5</accession>
<dbReference type="InterPro" id="IPR014015">
    <property type="entry name" value="Helicase_SF3_DNA-vir"/>
</dbReference>
<dbReference type="Pfam" id="PF19263">
    <property type="entry name" value="DUF5906"/>
    <property type="match status" value="1"/>
</dbReference>
<dbReference type="RefSeq" id="WP_024029868.1">
    <property type="nucleotide sequence ID" value="NZ_ALAN01000101.1"/>
</dbReference>
<evidence type="ECO:0000313" key="5">
    <source>
        <dbReference type="EMBL" id="ETI67264.1"/>
    </source>
</evidence>
<keyword evidence="2" id="KW-0067">ATP-binding</keyword>
<evidence type="ECO:0000256" key="1">
    <source>
        <dbReference type="ARBA" id="ARBA00022741"/>
    </source>
</evidence>
<dbReference type="AlphaFoldDB" id="A0AB94IJQ5"/>
<name>A0AB94IJQ5_9BACI</name>
<evidence type="ECO:0000256" key="2">
    <source>
        <dbReference type="ARBA" id="ARBA00022840"/>
    </source>
</evidence>
<evidence type="ECO:0000256" key="3">
    <source>
        <dbReference type="SAM" id="MobiDB-lite"/>
    </source>
</evidence>
<protein>
    <submittedName>
        <fullName evidence="5">Phage/plasmid primase, P4 family protein</fullName>
    </submittedName>
</protein>
<dbReference type="SUPFAM" id="SSF52540">
    <property type="entry name" value="P-loop containing nucleoside triphosphate hydrolases"/>
    <property type="match status" value="1"/>
</dbReference>
<dbReference type="EMBL" id="ALAN01000101">
    <property type="protein sequence ID" value="ETI67264.1"/>
    <property type="molecule type" value="Genomic_DNA"/>
</dbReference>
<sequence length="713" mass="82813">MEYGKVRASVDSVLPGAKLIQLKGFANGNENYNVAKETITKGYTKEDFQGLSDKQADIRDMGKYWIGAVISMGYIVIDSDNAAEGERIYRLLKGEDISFHAIRTPKGHQFIFKYTGEPFNQSVKWFTTLGVTIDTRNAQKGYIVFPTDNTEGRVIEHVSNKPLDELPHYLIPRRVADSIRDNNTGFIDTFSLNDGSRDVMMTKWRGRFWAWNMNEEQYRESMLLIWKYFIDDKDSFLEQQMEKHIEKGMEFVYTPALKTSNELQTINSGDWWVISDKGSQKFLHYVMADYIAENFNIIRYGDESGILYYYDNNDGFYKMDPHWKLLNWQIRTLDKTLTIQQVKEVATSIYESAPVIKEWHRTHIPLKNGLWDIEKRELVPFTHDVFLDYKINIDWNADAYSGFIDETLNKISNLDVPTRANLEECLGSIISPDLLSRFVWFLFGRTAHNGKSFFLYLISQLLSDNFISTLSPHDVAKSQFKISEMYGKKVNLVDEVGDRAIPDFDKIKLLITGGLATIEFKGKGGFTVKLEVPQVWASNFFPNIKEEGDQVNRRLEIIPFDFNFKNDPNKLADTVAERKASSDQSKEYLLKLAIEGMYRLIENDGNPSPNEKRNQQKEEFKQNNDKLGEWLDTRNIIAADGCYNEIDYMSATEIYKLYTSWCFENDERFPYGKTRFKNEMMKRFNLTCIKKRLIDVKTGKEVGNPVVRYVIKE</sequence>
<gene>
    <name evidence="5" type="ORF">BAVI_18482</name>
</gene>